<dbReference type="Proteomes" id="UP001419268">
    <property type="component" value="Unassembled WGS sequence"/>
</dbReference>
<keyword evidence="3" id="KW-1185">Reference proteome</keyword>
<feature type="signal peptide" evidence="1">
    <location>
        <begin position="1"/>
        <end position="22"/>
    </location>
</feature>
<evidence type="ECO:0000256" key="1">
    <source>
        <dbReference type="SAM" id="SignalP"/>
    </source>
</evidence>
<sequence>MPPRTRSLSLNLMFFALSITLASPPILASRKSVASDLISLLGSRVEASRINKTEAKALRSCLKFLVQPPLSPRSIEFGRERREMVERFGWSGEDRTAVEDELVWWPPEPVMELARIAVDSGGDPAEIQRALDPTVLIVPDIEGSKECHCELTTTPYGRCFVSEDLNNYVAFLFELIASRGPSIGLNITLNRFDLFHGHVFLASGNGRLGILFHAREYPAYDKSLFPYNMGYCQKGSCVARDGSMNLRNILWLAPLPSDSSKGGAAPGVLVALDAHPGGIIFKDLVPDYVDDVRTIYEADVFGDVVFDVNYLNVGEEVAEYRLFIC</sequence>
<gene>
    <name evidence="2" type="ORF">Scep_030698</name>
</gene>
<protein>
    <submittedName>
        <fullName evidence="2">Uncharacterized protein</fullName>
    </submittedName>
</protein>
<evidence type="ECO:0000313" key="2">
    <source>
        <dbReference type="EMBL" id="KAK9084227.1"/>
    </source>
</evidence>
<accession>A0AAP0E4L2</accession>
<evidence type="ECO:0000313" key="3">
    <source>
        <dbReference type="Proteomes" id="UP001419268"/>
    </source>
</evidence>
<feature type="chain" id="PRO_5042811709" evidence="1">
    <location>
        <begin position="23"/>
        <end position="325"/>
    </location>
</feature>
<dbReference type="AlphaFoldDB" id="A0AAP0E4L2"/>
<proteinExistence type="predicted"/>
<organism evidence="2 3">
    <name type="scientific">Stephania cephalantha</name>
    <dbReference type="NCBI Taxonomy" id="152367"/>
    <lineage>
        <taxon>Eukaryota</taxon>
        <taxon>Viridiplantae</taxon>
        <taxon>Streptophyta</taxon>
        <taxon>Embryophyta</taxon>
        <taxon>Tracheophyta</taxon>
        <taxon>Spermatophyta</taxon>
        <taxon>Magnoliopsida</taxon>
        <taxon>Ranunculales</taxon>
        <taxon>Menispermaceae</taxon>
        <taxon>Menispermoideae</taxon>
        <taxon>Cissampelideae</taxon>
        <taxon>Stephania</taxon>
    </lineage>
</organism>
<reference evidence="2 3" key="1">
    <citation type="submission" date="2024-01" db="EMBL/GenBank/DDBJ databases">
        <title>Genome assemblies of Stephania.</title>
        <authorList>
            <person name="Yang L."/>
        </authorList>
    </citation>
    <scope>NUCLEOTIDE SEQUENCE [LARGE SCALE GENOMIC DNA]</scope>
    <source>
        <strain evidence="2">JXDWG</strain>
        <tissue evidence="2">Leaf</tissue>
    </source>
</reference>
<dbReference type="EMBL" id="JBBNAG010000013">
    <property type="protein sequence ID" value="KAK9084227.1"/>
    <property type="molecule type" value="Genomic_DNA"/>
</dbReference>
<dbReference type="PANTHER" id="PTHR35759">
    <property type="entry name" value="BNAA09G03860D PROTEIN"/>
    <property type="match status" value="1"/>
</dbReference>
<dbReference type="PANTHER" id="PTHR35759:SF1">
    <property type="entry name" value="OS07G0673000 PROTEIN"/>
    <property type="match status" value="1"/>
</dbReference>
<keyword evidence="1" id="KW-0732">Signal</keyword>
<name>A0AAP0E4L2_9MAGN</name>
<comment type="caution">
    <text evidence="2">The sequence shown here is derived from an EMBL/GenBank/DDBJ whole genome shotgun (WGS) entry which is preliminary data.</text>
</comment>